<accession>A0A177EHS3</accession>
<dbReference type="InterPro" id="IPR000077">
    <property type="entry name" value="Ribosomal_eL39"/>
</dbReference>
<evidence type="ECO:0000256" key="1">
    <source>
        <dbReference type="ARBA" id="ARBA00009339"/>
    </source>
</evidence>
<reference evidence="4 5" key="1">
    <citation type="submission" date="2016-02" db="EMBL/GenBank/DDBJ databases">
        <title>Discovery of a natural microsporidian pathogen with a broad tissue tropism in Caenorhabditis elegans.</title>
        <authorList>
            <person name="Luallen R.J."/>
            <person name="Reinke A.W."/>
            <person name="Tong L."/>
            <person name="Botts M.R."/>
            <person name="Felix M.-A."/>
            <person name="Troemel E.R."/>
        </authorList>
    </citation>
    <scope>NUCLEOTIDE SEQUENCE [LARGE SCALE GENOMIC DNA]</scope>
    <source>
        <strain evidence="4 5">JUm2807</strain>
    </source>
</reference>
<dbReference type="InterPro" id="IPR023626">
    <property type="entry name" value="Ribosomal_eL39_dom_sf"/>
</dbReference>
<evidence type="ECO:0000313" key="5">
    <source>
        <dbReference type="Proteomes" id="UP000185944"/>
    </source>
</evidence>
<dbReference type="RefSeq" id="XP_067545103.1">
    <property type="nucleotide sequence ID" value="XM_067689373.1"/>
</dbReference>
<dbReference type="STRING" id="1805483.A0A177EHS3"/>
<dbReference type="GO" id="GO:1990904">
    <property type="term" value="C:ribonucleoprotein complex"/>
    <property type="evidence" value="ECO:0007669"/>
    <property type="project" value="UniProtKB-KW"/>
</dbReference>
<keyword evidence="5" id="KW-1185">Reference proteome</keyword>
<dbReference type="VEuPathDB" id="MicrosporidiaDB:NEDG_01955"/>
<dbReference type="GeneID" id="93648305"/>
<dbReference type="SUPFAM" id="SSF48662">
    <property type="entry name" value="Ribosomal protein L39e"/>
    <property type="match status" value="1"/>
</dbReference>
<dbReference type="EMBL" id="LTDL01000016">
    <property type="protein sequence ID" value="OAG31428.1"/>
    <property type="molecule type" value="Genomic_DNA"/>
</dbReference>
<proteinExistence type="inferred from homology"/>
<dbReference type="GO" id="GO:0005840">
    <property type="term" value="C:ribosome"/>
    <property type="evidence" value="ECO:0007669"/>
    <property type="project" value="UniProtKB-KW"/>
</dbReference>
<dbReference type="Gene3D" id="1.10.1620.10">
    <property type="entry name" value="Ribosomal protein L39e"/>
    <property type="match status" value="1"/>
</dbReference>
<evidence type="ECO:0000313" key="4">
    <source>
        <dbReference type="EMBL" id="OAG31428.1"/>
    </source>
</evidence>
<evidence type="ECO:0000256" key="2">
    <source>
        <dbReference type="ARBA" id="ARBA00022980"/>
    </source>
</evidence>
<dbReference type="Proteomes" id="UP000185944">
    <property type="component" value="Unassembled WGS sequence"/>
</dbReference>
<gene>
    <name evidence="4" type="ORF">NEDG_01955</name>
</gene>
<keyword evidence="2 4" id="KW-0689">Ribosomal protein</keyword>
<dbReference type="GO" id="GO:0003735">
    <property type="term" value="F:structural constituent of ribosome"/>
    <property type="evidence" value="ECO:0007669"/>
    <property type="project" value="InterPro"/>
</dbReference>
<sequence>MTANKGGLLKRRLIRANRSNKAVPTSKRLIPGNTQHYNAKRRHWRRTKLKYHE</sequence>
<dbReference type="Pfam" id="PF00832">
    <property type="entry name" value="Ribosomal_L39"/>
    <property type="match status" value="1"/>
</dbReference>
<name>A0A177EHS3_9MICR</name>
<comment type="similarity">
    <text evidence="1">Belongs to the eukaryotic ribosomal protein eL39 family.</text>
</comment>
<keyword evidence="3" id="KW-0687">Ribonucleoprotein</keyword>
<comment type="caution">
    <text evidence="4">The sequence shown here is derived from an EMBL/GenBank/DDBJ whole genome shotgun (WGS) entry which is preliminary data.</text>
</comment>
<dbReference type="GO" id="GO:0006412">
    <property type="term" value="P:translation"/>
    <property type="evidence" value="ECO:0007669"/>
    <property type="project" value="InterPro"/>
</dbReference>
<dbReference type="OrthoDB" id="6332053at2759"/>
<dbReference type="AlphaFoldDB" id="A0A177EHS3"/>
<protein>
    <submittedName>
        <fullName evidence="4">Large subunit ribosomal protein L39e</fullName>
    </submittedName>
</protein>
<evidence type="ECO:0000256" key="3">
    <source>
        <dbReference type="ARBA" id="ARBA00023274"/>
    </source>
</evidence>
<organism evidence="4 5">
    <name type="scientific">Nematocida displodere</name>
    <dbReference type="NCBI Taxonomy" id="1805483"/>
    <lineage>
        <taxon>Eukaryota</taxon>
        <taxon>Fungi</taxon>
        <taxon>Fungi incertae sedis</taxon>
        <taxon>Microsporidia</taxon>
        <taxon>Nematocida</taxon>
    </lineage>
</organism>